<evidence type="ECO:0000256" key="4">
    <source>
        <dbReference type="ARBA" id="ARBA00022692"/>
    </source>
</evidence>
<feature type="transmembrane region" description="Helical" evidence="9">
    <location>
        <begin position="280"/>
        <end position="298"/>
    </location>
</feature>
<dbReference type="Gene3D" id="1.10.287.70">
    <property type="match status" value="1"/>
</dbReference>
<keyword evidence="7" id="KW-0675">Receptor</keyword>
<keyword evidence="3" id="KW-1003">Cell membrane</keyword>
<dbReference type="InterPro" id="IPR001320">
    <property type="entry name" value="Iontro_rcpt_C"/>
</dbReference>
<dbReference type="Proteomes" id="UP001487740">
    <property type="component" value="Unassembled WGS sequence"/>
</dbReference>
<dbReference type="PANTHER" id="PTHR42643:SF24">
    <property type="entry name" value="IONOTROPIC RECEPTOR 60A"/>
    <property type="match status" value="1"/>
</dbReference>
<protein>
    <recommendedName>
        <fullName evidence="10">Ionotropic glutamate receptor C-terminal domain-containing protein</fullName>
    </recommendedName>
</protein>
<keyword evidence="8" id="KW-0325">Glycoprotein</keyword>
<proteinExistence type="inferred from homology"/>
<keyword evidence="6 9" id="KW-0472">Membrane</keyword>
<gene>
    <name evidence="11" type="ORF">O3P69_004506</name>
</gene>
<reference evidence="11 12" key="1">
    <citation type="submission" date="2023-03" db="EMBL/GenBank/DDBJ databases">
        <title>High-quality genome of Scylla paramamosain provides insights in environmental adaptation.</title>
        <authorList>
            <person name="Zhang L."/>
        </authorList>
    </citation>
    <scope>NUCLEOTIDE SEQUENCE [LARGE SCALE GENOMIC DNA]</scope>
    <source>
        <strain evidence="11">LZ_2023a</strain>
        <tissue evidence="11">Muscle</tissue>
    </source>
</reference>
<dbReference type="GO" id="GO:0005886">
    <property type="term" value="C:plasma membrane"/>
    <property type="evidence" value="ECO:0007669"/>
    <property type="project" value="UniProtKB-SubCell"/>
</dbReference>
<dbReference type="Pfam" id="PF00060">
    <property type="entry name" value="Lig_chan"/>
    <property type="match status" value="1"/>
</dbReference>
<dbReference type="InterPro" id="IPR052192">
    <property type="entry name" value="Insect_Ionotropic_Sensory_Rcpt"/>
</dbReference>
<keyword evidence="12" id="KW-1185">Reference proteome</keyword>
<evidence type="ECO:0000256" key="2">
    <source>
        <dbReference type="ARBA" id="ARBA00008685"/>
    </source>
</evidence>
<dbReference type="GO" id="GO:0015276">
    <property type="term" value="F:ligand-gated monoatomic ion channel activity"/>
    <property type="evidence" value="ECO:0007669"/>
    <property type="project" value="InterPro"/>
</dbReference>
<evidence type="ECO:0000259" key="10">
    <source>
        <dbReference type="Pfam" id="PF00060"/>
    </source>
</evidence>
<feature type="domain" description="Ionotropic glutamate receptor C-terminal" evidence="10">
    <location>
        <begin position="214"/>
        <end position="324"/>
    </location>
</feature>
<evidence type="ECO:0000313" key="11">
    <source>
        <dbReference type="EMBL" id="KAK8397755.1"/>
    </source>
</evidence>
<organism evidence="11 12">
    <name type="scientific">Scylla paramamosain</name>
    <name type="common">Mud crab</name>
    <dbReference type="NCBI Taxonomy" id="85552"/>
    <lineage>
        <taxon>Eukaryota</taxon>
        <taxon>Metazoa</taxon>
        <taxon>Ecdysozoa</taxon>
        <taxon>Arthropoda</taxon>
        <taxon>Crustacea</taxon>
        <taxon>Multicrustacea</taxon>
        <taxon>Malacostraca</taxon>
        <taxon>Eumalacostraca</taxon>
        <taxon>Eucarida</taxon>
        <taxon>Decapoda</taxon>
        <taxon>Pleocyemata</taxon>
        <taxon>Brachyura</taxon>
        <taxon>Eubrachyura</taxon>
        <taxon>Portunoidea</taxon>
        <taxon>Portunidae</taxon>
        <taxon>Portuninae</taxon>
        <taxon>Scylla</taxon>
    </lineage>
</organism>
<evidence type="ECO:0000256" key="8">
    <source>
        <dbReference type="ARBA" id="ARBA00023180"/>
    </source>
</evidence>
<comment type="similarity">
    <text evidence="2">Belongs to the glutamate-gated ion channel (TC 1.A.10.1) family.</text>
</comment>
<dbReference type="PANTHER" id="PTHR42643">
    <property type="entry name" value="IONOTROPIC RECEPTOR 20A-RELATED"/>
    <property type="match status" value="1"/>
</dbReference>
<accession>A0AAW0UFV6</accession>
<evidence type="ECO:0000256" key="6">
    <source>
        <dbReference type="ARBA" id="ARBA00023136"/>
    </source>
</evidence>
<evidence type="ECO:0000256" key="5">
    <source>
        <dbReference type="ARBA" id="ARBA00022989"/>
    </source>
</evidence>
<sequence>MLEVEDDNQYTNTTHTLSLMVPVLRQLQPLLTAYWTYSMMNAAFLSLNDVSSSYPVFTYLPYTPAGPQVVHVASWTPLLGVVVTEGHMLFPEKFSNFYGTRVNVTALPFAPFWEERKGLGNITLYSGTDYYTLAAIASALNFTIYVVPTSSWAEVTRLVEERVSFMAPVIHNVMPHRREKYDFSFVYEYVSMDFGMAPPGLQAQWKALYYPLSSNVWLYTLLALLFMPFVLFIAIRMEYTNIRSSSGSTLDLSKVFHDMTGMLLGQNLPRRLPRILSSRLLVATWLVFAIVFASAYRGNLTASLTLPKYPPRPETLPQLVDSVKSQAHLDNRRYQHYNIAKRFTRPDGSEMLYIGRESIMPGQSAWPLPHDAPYTAVIDRHLMAVIELALRSEFKSYSIVTNTHSCRTNYFTFSSDLW</sequence>
<dbReference type="EMBL" id="JARAKH010000013">
    <property type="protein sequence ID" value="KAK8397755.1"/>
    <property type="molecule type" value="Genomic_DNA"/>
</dbReference>
<dbReference type="AlphaFoldDB" id="A0AAW0UFV6"/>
<evidence type="ECO:0000313" key="12">
    <source>
        <dbReference type="Proteomes" id="UP001487740"/>
    </source>
</evidence>
<evidence type="ECO:0000256" key="9">
    <source>
        <dbReference type="SAM" id="Phobius"/>
    </source>
</evidence>
<name>A0AAW0UFV6_SCYPA</name>
<comment type="subcellular location">
    <subcellularLocation>
        <location evidence="1">Cell membrane</location>
        <topology evidence="1">Multi-pass membrane protein</topology>
    </subcellularLocation>
</comment>
<evidence type="ECO:0000256" key="3">
    <source>
        <dbReference type="ARBA" id="ARBA00022475"/>
    </source>
</evidence>
<comment type="caution">
    <text evidence="11">The sequence shown here is derived from an EMBL/GenBank/DDBJ whole genome shotgun (WGS) entry which is preliminary data.</text>
</comment>
<keyword evidence="4 9" id="KW-0812">Transmembrane</keyword>
<dbReference type="SUPFAM" id="SSF53850">
    <property type="entry name" value="Periplasmic binding protein-like II"/>
    <property type="match status" value="1"/>
</dbReference>
<feature type="transmembrane region" description="Helical" evidence="9">
    <location>
        <begin position="216"/>
        <end position="235"/>
    </location>
</feature>
<evidence type="ECO:0000256" key="7">
    <source>
        <dbReference type="ARBA" id="ARBA00023170"/>
    </source>
</evidence>
<evidence type="ECO:0000256" key="1">
    <source>
        <dbReference type="ARBA" id="ARBA00004651"/>
    </source>
</evidence>
<dbReference type="GO" id="GO:0050906">
    <property type="term" value="P:detection of stimulus involved in sensory perception"/>
    <property type="evidence" value="ECO:0007669"/>
    <property type="project" value="UniProtKB-ARBA"/>
</dbReference>
<keyword evidence="5 9" id="KW-1133">Transmembrane helix</keyword>